<comment type="subcellular location">
    <subcellularLocation>
        <location evidence="1">Cell outer membrane</location>
    </subcellularLocation>
</comment>
<protein>
    <recommendedName>
        <fullName evidence="11">RagB/SusD domain-containing protein</fullName>
    </recommendedName>
</protein>
<evidence type="ECO:0008006" key="11">
    <source>
        <dbReference type="Google" id="ProtNLM"/>
    </source>
</evidence>
<evidence type="ECO:0000256" key="5">
    <source>
        <dbReference type="ARBA" id="ARBA00023237"/>
    </source>
</evidence>
<reference evidence="9 10" key="2">
    <citation type="submission" date="2008-10" db="EMBL/GenBank/DDBJ databases">
        <authorList>
            <person name="Fulton L."/>
            <person name="Clifton S."/>
            <person name="Fulton B."/>
            <person name="Xu J."/>
            <person name="Minx P."/>
            <person name="Pepin K.H."/>
            <person name="Johnson M."/>
            <person name="Thiruvilangam P."/>
            <person name="Bhonagiri V."/>
            <person name="Nash W.E."/>
            <person name="Mardis E.R."/>
            <person name="Wilson R.K."/>
        </authorList>
    </citation>
    <scope>NUCLEOTIDE SEQUENCE [LARGE SCALE GENOMIC DNA]</scope>
    <source>
        <strain evidence="9 10">DSM 17855</strain>
    </source>
</reference>
<keyword evidence="5" id="KW-0998">Cell outer membrane</keyword>
<dbReference type="HOGENOM" id="CLU_015553_1_4_10"/>
<dbReference type="Pfam" id="PF14322">
    <property type="entry name" value="SusD-like_3"/>
    <property type="match status" value="1"/>
</dbReference>
<evidence type="ECO:0000313" key="10">
    <source>
        <dbReference type="Proteomes" id="UP000004849"/>
    </source>
</evidence>
<dbReference type="InterPro" id="IPR012944">
    <property type="entry name" value="SusD_RagB_dom"/>
</dbReference>
<evidence type="ECO:0000313" key="9">
    <source>
        <dbReference type="EMBL" id="EEB27412.1"/>
    </source>
</evidence>
<reference evidence="9 10" key="1">
    <citation type="submission" date="2008-10" db="EMBL/GenBank/DDBJ databases">
        <title>Draft genome sequence of Bacteroides dorei (DSM 17855).</title>
        <authorList>
            <person name="Sudarsanam P."/>
            <person name="Ley R."/>
            <person name="Guruge J."/>
            <person name="Turnbaugh P.J."/>
            <person name="Mahowald M."/>
            <person name="Liep D."/>
            <person name="Gordon J."/>
        </authorList>
    </citation>
    <scope>NUCLEOTIDE SEQUENCE [LARGE SCALE GENOMIC DNA]</scope>
    <source>
        <strain evidence="9 10">DSM 17855</strain>
    </source>
</reference>
<proteinExistence type="inferred from homology"/>
<dbReference type="Proteomes" id="UP000004849">
    <property type="component" value="Unassembled WGS sequence"/>
</dbReference>
<feature type="signal peptide" evidence="6">
    <location>
        <begin position="1"/>
        <end position="26"/>
    </location>
</feature>
<keyword evidence="3 6" id="KW-0732">Signal</keyword>
<dbReference type="Gene3D" id="1.25.40.390">
    <property type="match status" value="1"/>
</dbReference>
<dbReference type="SUPFAM" id="SSF48452">
    <property type="entry name" value="TPR-like"/>
    <property type="match status" value="1"/>
</dbReference>
<dbReference type="InterPro" id="IPR033985">
    <property type="entry name" value="SusD-like_N"/>
</dbReference>
<sequence>MKIMKRITLLYALAATLMVCSGCSDFLEEHNRSAVTTEGGYYDTEKGFESLINSCYTPLRFWGGKSAAMAFSETGTDILAPGGGCDYPAIVSYQNDFDGTNPISKEYYDRFYKAINFCNTAIYHVKNVLFSDKALTSKREAEVRFLRAYYYWILVETFGDTYYTDQPSESIVMAPRKTSVSEIYTHIFEDLDFCMDSRLSVAQSDGGRVTMWAAKALKARLLLTRASELNDKALYEQAYTLAKEVIDNGPFELSKDFASVFDMENSDGNGNKEVIWYIDYSSTNQLYNQEMDNDIIRSGGNHTHLIFCMKYDDQPGMVRSIEYGRPFNHYMPTRYLLDCYDENIDQRFEVTFRSLWKANGGKTGDNYPYMVQGDTAIWVTKDVVPQVKRQWAKGRYQILDRTDIYHEDGSVKSQKQCMPISKFEDPTRATVNEDRGTRDAFIIRVAEMYLIVAEAGAKAGKADALAYMNILRSQRAKAGKEEAMKVAQSDIEDIDFILDERARELVGEQLRWFDLKRMGSEIFIRRIKAGNPDAGKNVKAYHMLRPFPQTLLDAITNKDEFLQNEGYK</sequence>
<dbReference type="EMBL" id="ABWZ01000002">
    <property type="protein sequence ID" value="EEB27412.1"/>
    <property type="molecule type" value="Genomic_DNA"/>
</dbReference>
<evidence type="ECO:0000256" key="1">
    <source>
        <dbReference type="ARBA" id="ARBA00004442"/>
    </source>
</evidence>
<dbReference type="InterPro" id="IPR011990">
    <property type="entry name" value="TPR-like_helical_dom_sf"/>
</dbReference>
<name>B6VS31_9BACT</name>
<feature type="domain" description="RagB/SusD" evidence="7">
    <location>
        <begin position="272"/>
        <end position="549"/>
    </location>
</feature>
<dbReference type="Pfam" id="PF07980">
    <property type="entry name" value="SusD_RagB"/>
    <property type="match status" value="1"/>
</dbReference>
<evidence type="ECO:0000256" key="4">
    <source>
        <dbReference type="ARBA" id="ARBA00023136"/>
    </source>
</evidence>
<organism evidence="9 10">
    <name type="scientific">Phocaeicola dorei DSM 17855</name>
    <dbReference type="NCBI Taxonomy" id="483217"/>
    <lineage>
        <taxon>Bacteria</taxon>
        <taxon>Pseudomonadati</taxon>
        <taxon>Bacteroidota</taxon>
        <taxon>Bacteroidia</taxon>
        <taxon>Bacteroidales</taxon>
        <taxon>Bacteroidaceae</taxon>
        <taxon>Phocaeicola</taxon>
    </lineage>
</organism>
<evidence type="ECO:0000259" key="7">
    <source>
        <dbReference type="Pfam" id="PF07980"/>
    </source>
</evidence>
<evidence type="ECO:0000256" key="2">
    <source>
        <dbReference type="ARBA" id="ARBA00006275"/>
    </source>
</evidence>
<evidence type="ECO:0000256" key="3">
    <source>
        <dbReference type="ARBA" id="ARBA00022729"/>
    </source>
</evidence>
<comment type="similarity">
    <text evidence="2">Belongs to the SusD family.</text>
</comment>
<gene>
    <name evidence="9" type="ORF">BACDOR_00080</name>
</gene>
<feature type="domain" description="SusD-like N-terminal" evidence="8">
    <location>
        <begin position="25"/>
        <end position="223"/>
    </location>
</feature>
<keyword evidence="4" id="KW-0472">Membrane</keyword>
<dbReference type="GO" id="GO:0009279">
    <property type="term" value="C:cell outer membrane"/>
    <property type="evidence" value="ECO:0007669"/>
    <property type="project" value="UniProtKB-SubCell"/>
</dbReference>
<dbReference type="AlphaFoldDB" id="B6VS31"/>
<evidence type="ECO:0000256" key="6">
    <source>
        <dbReference type="SAM" id="SignalP"/>
    </source>
</evidence>
<feature type="chain" id="PRO_5002851630" description="RagB/SusD domain-containing protein" evidence="6">
    <location>
        <begin position="27"/>
        <end position="568"/>
    </location>
</feature>
<accession>B6VS31</accession>
<evidence type="ECO:0000259" key="8">
    <source>
        <dbReference type="Pfam" id="PF14322"/>
    </source>
</evidence>